<dbReference type="PROSITE" id="PS51898">
    <property type="entry name" value="TYR_RECOMBINASE"/>
    <property type="match status" value="1"/>
</dbReference>
<dbReference type="Gene3D" id="1.10.150.130">
    <property type="match status" value="1"/>
</dbReference>
<evidence type="ECO:0000256" key="1">
    <source>
        <dbReference type="ARBA" id="ARBA00008857"/>
    </source>
</evidence>
<dbReference type="PANTHER" id="PTHR30349:SF41">
    <property type="entry name" value="INTEGRASE_RECOMBINASE PROTEIN MJ0367-RELATED"/>
    <property type="match status" value="1"/>
</dbReference>
<feature type="domain" description="Tyr recombinase" evidence="5">
    <location>
        <begin position="149"/>
        <end position="357"/>
    </location>
</feature>
<dbReference type="PANTHER" id="PTHR30349">
    <property type="entry name" value="PHAGE INTEGRASE-RELATED"/>
    <property type="match status" value="1"/>
</dbReference>
<evidence type="ECO:0000256" key="4">
    <source>
        <dbReference type="PROSITE-ProRule" id="PRU01248"/>
    </source>
</evidence>
<keyword evidence="2 4" id="KW-0238">DNA-binding</keyword>
<evidence type="ECO:0000313" key="8">
    <source>
        <dbReference type="Proteomes" id="UP001250858"/>
    </source>
</evidence>
<protein>
    <submittedName>
        <fullName evidence="7">Tyrosine-type recombinase/integrase</fullName>
    </submittedName>
</protein>
<name>A0ABY9RYR8_9ACTN</name>
<accession>A0ABY9RYR8</accession>
<reference evidence="7 8" key="1">
    <citation type="submission" date="2023-09" db="EMBL/GenBank/DDBJ databases">
        <title>Complete genome of Streptomyces roseicoloratus T14.</title>
        <authorList>
            <person name="Bashizi T."/>
            <person name="Kim M.-J."/>
            <person name="Lee G."/>
            <person name="Tagele S.B."/>
            <person name="Shin J.-H."/>
        </authorList>
    </citation>
    <scope>NUCLEOTIDE SEQUENCE [LARGE SCALE GENOMIC DNA]</scope>
    <source>
        <strain evidence="7 8">T14</strain>
    </source>
</reference>
<evidence type="ECO:0000259" key="5">
    <source>
        <dbReference type="PROSITE" id="PS51898"/>
    </source>
</evidence>
<dbReference type="InterPro" id="IPR002104">
    <property type="entry name" value="Integrase_catalytic"/>
</dbReference>
<evidence type="ECO:0000256" key="2">
    <source>
        <dbReference type="ARBA" id="ARBA00023125"/>
    </source>
</evidence>
<evidence type="ECO:0000256" key="3">
    <source>
        <dbReference type="ARBA" id="ARBA00023172"/>
    </source>
</evidence>
<comment type="similarity">
    <text evidence="1">Belongs to the 'phage' integrase family.</text>
</comment>
<dbReference type="Pfam" id="PF00589">
    <property type="entry name" value="Phage_integrase"/>
    <property type="match status" value="1"/>
</dbReference>
<dbReference type="PROSITE" id="PS51900">
    <property type="entry name" value="CB"/>
    <property type="match status" value="1"/>
</dbReference>
<feature type="domain" description="Core-binding (CB)" evidence="6">
    <location>
        <begin position="72"/>
        <end position="193"/>
    </location>
</feature>
<dbReference type="InterPro" id="IPR013762">
    <property type="entry name" value="Integrase-like_cat_sf"/>
</dbReference>
<dbReference type="SUPFAM" id="SSF56349">
    <property type="entry name" value="DNA breaking-rejoining enzymes"/>
    <property type="match status" value="1"/>
</dbReference>
<keyword evidence="8" id="KW-1185">Reference proteome</keyword>
<dbReference type="InterPro" id="IPR044068">
    <property type="entry name" value="CB"/>
</dbReference>
<evidence type="ECO:0000313" key="7">
    <source>
        <dbReference type="EMBL" id="WMX47334.1"/>
    </source>
</evidence>
<dbReference type="InterPro" id="IPR050090">
    <property type="entry name" value="Tyrosine_recombinase_XerCD"/>
</dbReference>
<dbReference type="InterPro" id="IPR010998">
    <property type="entry name" value="Integrase_recombinase_N"/>
</dbReference>
<dbReference type="Gene3D" id="1.10.443.10">
    <property type="entry name" value="Intergrase catalytic core"/>
    <property type="match status" value="1"/>
</dbReference>
<dbReference type="Proteomes" id="UP001250858">
    <property type="component" value="Chromosome"/>
</dbReference>
<gene>
    <name evidence="7" type="ORF">RGF97_24360</name>
</gene>
<dbReference type="InterPro" id="IPR011010">
    <property type="entry name" value="DNA_brk_join_enz"/>
</dbReference>
<keyword evidence="3" id="KW-0233">DNA recombination</keyword>
<evidence type="ECO:0000259" key="6">
    <source>
        <dbReference type="PROSITE" id="PS51900"/>
    </source>
</evidence>
<dbReference type="EMBL" id="CP133762">
    <property type="protein sequence ID" value="WMX47334.1"/>
    <property type="molecule type" value="Genomic_DNA"/>
</dbReference>
<sequence length="374" mass="42631">MGLQRRADLAGAAHLELVSGVVQLRPQDAMVEAMLRGWRAQQAARGLREDTVTARERLVRRFLEYTNEYPWVWTPGHVDEWSLWLTSEKHLAPSTIRSYQGSLRLFSEFLIDGRYGWAVACEDAFGTHPVAICHEWNTIAHLNDYEGRPEARPFTREEIQRFLDYADDQVDRAVSARRKGALAAYRDATLFKVIYGWGLRRTEAAKLDLVDFGRNASAPQFGRYGMLNVRYGKAKKGQPPRRRNVLSVMDWAVEAVADYVENVRPRFGCEDHPALWVTERGGRIKPAEINARFVAYRDALKLPKELVVHSARHAYVTHLTEDGVDRRFIQQQVGHENDSSTAIYTHVSDDFMNTMLHKALAPVLAPTASADKDR</sequence>
<organism evidence="7 8">
    <name type="scientific">Streptomyces roseicoloratus</name>
    <dbReference type="NCBI Taxonomy" id="2508722"/>
    <lineage>
        <taxon>Bacteria</taxon>
        <taxon>Bacillati</taxon>
        <taxon>Actinomycetota</taxon>
        <taxon>Actinomycetes</taxon>
        <taxon>Kitasatosporales</taxon>
        <taxon>Streptomycetaceae</taxon>
        <taxon>Streptomyces</taxon>
    </lineage>
</organism>
<proteinExistence type="inferred from homology"/>
<dbReference type="RefSeq" id="WP_309549411.1">
    <property type="nucleotide sequence ID" value="NZ_CP133762.1"/>
</dbReference>